<keyword evidence="2" id="KW-0809">Transit peptide</keyword>
<keyword evidence="5" id="KW-0687">Ribonucleoprotein</keyword>
<dbReference type="InterPro" id="IPR032710">
    <property type="entry name" value="NTF2-like_dom_sf"/>
</dbReference>
<evidence type="ECO:0000256" key="8">
    <source>
        <dbReference type="ARBA" id="ARBA00043031"/>
    </source>
</evidence>
<dbReference type="SMART" id="SM00978">
    <property type="entry name" value="Tim44"/>
    <property type="match status" value="1"/>
</dbReference>
<dbReference type="GO" id="GO:1990904">
    <property type="term" value="C:ribonucleoprotein complex"/>
    <property type="evidence" value="ECO:0007669"/>
    <property type="project" value="UniProtKB-KW"/>
</dbReference>
<dbReference type="GeneID" id="106667654"/>
<evidence type="ECO:0000256" key="6">
    <source>
        <dbReference type="ARBA" id="ARBA00038073"/>
    </source>
</evidence>
<evidence type="ECO:0000256" key="5">
    <source>
        <dbReference type="ARBA" id="ARBA00023274"/>
    </source>
</evidence>
<dbReference type="RefSeq" id="XP_014251219.1">
    <property type="nucleotide sequence ID" value="XM_014395733.2"/>
</dbReference>
<evidence type="ECO:0000256" key="3">
    <source>
        <dbReference type="ARBA" id="ARBA00022980"/>
    </source>
</evidence>
<dbReference type="GO" id="GO:0005739">
    <property type="term" value="C:mitochondrion"/>
    <property type="evidence" value="ECO:0007669"/>
    <property type="project" value="UniProtKB-SubCell"/>
</dbReference>
<dbReference type="SUPFAM" id="SSF54427">
    <property type="entry name" value="NTF2-like"/>
    <property type="match status" value="1"/>
</dbReference>
<reference evidence="10" key="1">
    <citation type="submission" date="2022-01" db="UniProtKB">
        <authorList>
            <consortium name="EnsemblMetazoa"/>
        </authorList>
    </citation>
    <scope>IDENTIFICATION</scope>
</reference>
<dbReference type="InterPro" id="IPR051975">
    <property type="entry name" value="mtLSU_mL45"/>
</dbReference>
<evidence type="ECO:0000256" key="1">
    <source>
        <dbReference type="ARBA" id="ARBA00004173"/>
    </source>
</evidence>
<comment type="similarity">
    <text evidence="6">Belongs to the mitochondrion-specific ribosomal protein mL45 family.</text>
</comment>
<accession>A0A8I6RRL7</accession>
<evidence type="ECO:0000313" key="11">
    <source>
        <dbReference type="Proteomes" id="UP000494040"/>
    </source>
</evidence>
<dbReference type="Proteomes" id="UP000494040">
    <property type="component" value="Unassembled WGS sequence"/>
</dbReference>
<keyword evidence="3" id="KW-0689">Ribosomal protein</keyword>
<organism evidence="10 11">
    <name type="scientific">Cimex lectularius</name>
    <name type="common">Bed bug</name>
    <name type="synonym">Acanthia lectularia</name>
    <dbReference type="NCBI Taxonomy" id="79782"/>
    <lineage>
        <taxon>Eukaryota</taxon>
        <taxon>Metazoa</taxon>
        <taxon>Ecdysozoa</taxon>
        <taxon>Arthropoda</taxon>
        <taxon>Hexapoda</taxon>
        <taxon>Insecta</taxon>
        <taxon>Pterygota</taxon>
        <taxon>Neoptera</taxon>
        <taxon>Paraneoptera</taxon>
        <taxon>Hemiptera</taxon>
        <taxon>Heteroptera</taxon>
        <taxon>Panheteroptera</taxon>
        <taxon>Cimicomorpha</taxon>
        <taxon>Cimicidae</taxon>
        <taxon>Cimex</taxon>
    </lineage>
</organism>
<keyword evidence="4" id="KW-0496">Mitochondrion</keyword>
<dbReference type="CTD" id="84311"/>
<feature type="domain" description="Tim44-like" evidence="9">
    <location>
        <begin position="134"/>
        <end position="282"/>
    </location>
</feature>
<proteinExistence type="inferred from homology"/>
<dbReference type="PANTHER" id="PTHR28554:SF1">
    <property type="entry name" value="LARGE RIBOSOMAL SUBUNIT PROTEIN ML45"/>
    <property type="match status" value="1"/>
</dbReference>
<evidence type="ECO:0000256" key="7">
    <source>
        <dbReference type="ARBA" id="ARBA00039448"/>
    </source>
</evidence>
<comment type="subcellular location">
    <subcellularLocation>
        <location evidence="1">Mitochondrion</location>
    </subcellularLocation>
</comment>
<dbReference type="EnsemblMetazoa" id="XM_014395733.2">
    <property type="protein sequence ID" value="XP_014251219.1"/>
    <property type="gene ID" value="LOC106667654"/>
</dbReference>
<dbReference type="GO" id="GO:0005840">
    <property type="term" value="C:ribosome"/>
    <property type="evidence" value="ECO:0007669"/>
    <property type="project" value="UniProtKB-KW"/>
</dbReference>
<dbReference type="OMA" id="DWAPPKD"/>
<dbReference type="AlphaFoldDB" id="A0A8I6RRL7"/>
<name>A0A8I6RRL7_CIMLE</name>
<dbReference type="InterPro" id="IPR007379">
    <property type="entry name" value="Tim44-like_dom"/>
</dbReference>
<dbReference type="Pfam" id="PF04280">
    <property type="entry name" value="Tim44"/>
    <property type="match status" value="1"/>
</dbReference>
<protein>
    <recommendedName>
        <fullName evidence="7">Large ribosomal subunit protein mL45</fullName>
    </recommendedName>
    <alternativeName>
        <fullName evidence="8">39S ribosomal protein L45, mitochondrial</fullName>
    </alternativeName>
</protein>
<sequence>MIGLRQCIQKVTCGQTLRLLEGPCALNLTHIRTTKHWHPKFKKLRAQKFLKVKLIDFQKLQKPIEELSREEIRSKLKERGVLPDRPWQERPIYISSTGTIFEPYVPPEGDGKISPITTQGAKQKIEYLEKKSKSMMALRKLRKFDDDFEIDFFLNEAQIIYVKSHQAMCNKDPDELRLYVTERAYPEVVSNIGDKTLHWKFVESIEPAKLVHIRCTDVIEKENMFCQITVRFHTRQILAIYDRFGRLMHGHEELPKDVLEYIVFEKHISNKYGRWRVHDKIIPNWMPLKEPVKKTIMVQQDKEESVQPDNQLVTTA</sequence>
<dbReference type="OrthoDB" id="19619at2759"/>
<evidence type="ECO:0000259" key="9">
    <source>
        <dbReference type="SMART" id="SM00978"/>
    </source>
</evidence>
<keyword evidence="11" id="KW-1185">Reference proteome</keyword>
<evidence type="ECO:0000256" key="4">
    <source>
        <dbReference type="ARBA" id="ARBA00023128"/>
    </source>
</evidence>
<evidence type="ECO:0000313" key="10">
    <source>
        <dbReference type="EnsemblMetazoa" id="XP_014251219.1"/>
    </source>
</evidence>
<dbReference type="KEGG" id="clec:106667654"/>
<dbReference type="PANTHER" id="PTHR28554">
    <property type="entry name" value="39S RIBOSOMAL PROTEIN L45, MITOCHONDRIAL"/>
    <property type="match status" value="1"/>
</dbReference>
<dbReference type="Gene3D" id="3.10.450.240">
    <property type="match status" value="1"/>
</dbReference>
<evidence type="ECO:0000256" key="2">
    <source>
        <dbReference type="ARBA" id="ARBA00022946"/>
    </source>
</evidence>
<dbReference type="FunFam" id="3.10.450.240:FF:000003">
    <property type="entry name" value="39S ribosomal protein L45, mitochondrial"/>
    <property type="match status" value="1"/>
</dbReference>